<accession>A0A378RKP3</accession>
<evidence type="ECO:0000313" key="2">
    <source>
        <dbReference type="EMBL" id="STZ27552.1"/>
    </source>
</evidence>
<keyword evidence="1" id="KW-0732">Signal</keyword>
<dbReference type="RefSeq" id="WP_115090469.1">
    <property type="nucleotide sequence ID" value="NZ_CP068107.1"/>
</dbReference>
<organism evidence="2 3">
    <name type="scientific">Myroides odoratus</name>
    <name type="common">Flavobacterium odoratum</name>
    <dbReference type="NCBI Taxonomy" id="256"/>
    <lineage>
        <taxon>Bacteria</taxon>
        <taxon>Pseudomonadati</taxon>
        <taxon>Bacteroidota</taxon>
        <taxon>Flavobacteriia</taxon>
        <taxon>Flavobacteriales</taxon>
        <taxon>Flavobacteriaceae</taxon>
        <taxon>Myroides</taxon>
    </lineage>
</organism>
<feature type="signal peptide" evidence="1">
    <location>
        <begin position="1"/>
        <end position="22"/>
    </location>
</feature>
<dbReference type="Proteomes" id="UP000255024">
    <property type="component" value="Unassembled WGS sequence"/>
</dbReference>
<protein>
    <submittedName>
        <fullName evidence="2">Gliding motility-associated C-terminal domain</fullName>
    </submittedName>
</protein>
<gene>
    <name evidence="2" type="ORF">NCTC11179_01088</name>
</gene>
<reference evidence="2 3" key="1">
    <citation type="submission" date="2018-06" db="EMBL/GenBank/DDBJ databases">
        <authorList>
            <consortium name="Pathogen Informatics"/>
            <person name="Doyle S."/>
        </authorList>
    </citation>
    <scope>NUCLEOTIDE SEQUENCE [LARGE SCALE GENOMIC DNA]</scope>
    <source>
        <strain evidence="2 3">NCTC11179</strain>
    </source>
</reference>
<dbReference type="AlphaFoldDB" id="A0A378RKP3"/>
<name>A0A378RKP3_MYROD</name>
<evidence type="ECO:0000256" key="1">
    <source>
        <dbReference type="SAM" id="SignalP"/>
    </source>
</evidence>
<feature type="chain" id="PRO_5017036404" evidence="1">
    <location>
        <begin position="23"/>
        <end position="442"/>
    </location>
</feature>
<dbReference type="EMBL" id="UGQL01000001">
    <property type="protein sequence ID" value="STZ27552.1"/>
    <property type="molecule type" value="Genomic_DNA"/>
</dbReference>
<keyword evidence="3" id="KW-1185">Reference proteome</keyword>
<sequence>MKKTKYTIGLALSLLAGGIVQAQNTAQQVMVNTGVIFVASDETLATRFDFTNTAEGKVINDGTVYFFRNFNNDGHYGYSGSKSRATNNSRAVFKRYEGEEGIQLISGNAFSQFYNVELDNSKPEVAFDLKNNMDVFGTLEFKEGIVKVDESFNPITKGSYGMLTFHEGAMASSTSDRSHAEGKVEKIGNERFEFPIGDQTYFRQAIISAPKSTTDAIVAEYRFNDTAFFETHKTATGVVKEVNNREYWKLEGKSKEVETVILSLSWDERTTLPSLLTDVERELHILRWDDKQQLWVDEGGVVDMSSKTVSTPAKIKNFGYFTLGTVKDDWILEGDVVIYNLVTPDGDGKNDYFIIDNIRKYPNNRVEIYNRWGVKVYETTGYDPNGDGSMNVFNGYSEGKITVDKKKKLPSGTYYYIVTYEHTDANGSRMIKKAANLHLETN</sequence>
<evidence type="ECO:0000313" key="3">
    <source>
        <dbReference type="Proteomes" id="UP000255024"/>
    </source>
</evidence>
<proteinExistence type="predicted"/>
<dbReference type="Pfam" id="PF13585">
    <property type="entry name" value="CHU_C"/>
    <property type="match status" value="1"/>
</dbReference>